<protein>
    <submittedName>
        <fullName evidence="1">Uncharacterized protein</fullName>
    </submittedName>
</protein>
<proteinExistence type="predicted"/>
<accession>A0ACD4ZLI2</accession>
<reference evidence="1" key="1">
    <citation type="submission" date="2022-10" db="EMBL/GenBank/DDBJ databases">
        <title>The complete genomes of actinobacterial strains from the NBC collection.</title>
        <authorList>
            <person name="Joergensen T.S."/>
            <person name="Alvarez Arevalo M."/>
            <person name="Sterndorff E.B."/>
            <person name="Faurdal D."/>
            <person name="Vuksanovic O."/>
            <person name="Mourched A.-S."/>
            <person name="Charusanti P."/>
            <person name="Shaw S."/>
            <person name="Blin K."/>
            <person name="Weber T."/>
        </authorList>
    </citation>
    <scope>NUCLEOTIDE SEQUENCE</scope>
    <source>
        <strain evidence="1">NBC 01771</strain>
    </source>
</reference>
<dbReference type="EMBL" id="CP109109">
    <property type="protein sequence ID" value="WSB98876.1"/>
    <property type="molecule type" value="Genomic_DNA"/>
</dbReference>
<keyword evidence="2" id="KW-1185">Reference proteome</keyword>
<dbReference type="Proteomes" id="UP001348369">
    <property type="component" value="Chromosome"/>
</dbReference>
<evidence type="ECO:0000313" key="1">
    <source>
        <dbReference type="EMBL" id="WSB98876.1"/>
    </source>
</evidence>
<evidence type="ECO:0000313" key="2">
    <source>
        <dbReference type="Proteomes" id="UP001348369"/>
    </source>
</evidence>
<name>A0ACD4ZLI2_9ACTN</name>
<sequence length="67" mass="7287">MTQSKARIYPARLMEEFGTDGLLVVRKPYAGAPGAEGADLVPGAALRWPKCECGHSLCPDYEPRPEL</sequence>
<gene>
    <name evidence="1" type="ORF">OG835_18880</name>
</gene>
<organism evidence="1 2">
    <name type="scientific">Streptomyces scopuliridis</name>
    <dbReference type="NCBI Taxonomy" id="452529"/>
    <lineage>
        <taxon>Bacteria</taxon>
        <taxon>Bacillati</taxon>
        <taxon>Actinomycetota</taxon>
        <taxon>Actinomycetes</taxon>
        <taxon>Kitasatosporales</taxon>
        <taxon>Streptomycetaceae</taxon>
        <taxon>Streptomyces</taxon>
    </lineage>
</organism>